<comment type="caution">
    <text evidence="1">The sequence shown here is derived from an EMBL/GenBank/DDBJ whole genome shotgun (WGS) entry which is preliminary data.</text>
</comment>
<name>A6DRX6_9BACT</name>
<dbReference type="AlphaFoldDB" id="A6DRX6"/>
<dbReference type="Proteomes" id="UP000004947">
    <property type="component" value="Unassembled WGS sequence"/>
</dbReference>
<sequence>MLFKMNSNFFTGISLDLLKNCTLIEIKAQIISLMELRDSG</sequence>
<reference evidence="1 2" key="1">
    <citation type="journal article" date="2010" name="J. Bacteriol.">
        <title>Genome sequence of Lentisphaera araneosa HTCC2155T, the type species of the order Lentisphaerales in the phylum Lentisphaerae.</title>
        <authorList>
            <person name="Thrash J.C."/>
            <person name="Cho J.C."/>
            <person name="Vergin K.L."/>
            <person name="Morris R.M."/>
            <person name="Giovannoni S.J."/>
        </authorList>
    </citation>
    <scope>NUCLEOTIDE SEQUENCE [LARGE SCALE GENOMIC DNA]</scope>
    <source>
        <strain evidence="1 2">HTCC2155</strain>
    </source>
</reference>
<organism evidence="1 2">
    <name type="scientific">Lentisphaera araneosa HTCC2155</name>
    <dbReference type="NCBI Taxonomy" id="313628"/>
    <lineage>
        <taxon>Bacteria</taxon>
        <taxon>Pseudomonadati</taxon>
        <taxon>Lentisphaerota</taxon>
        <taxon>Lentisphaeria</taxon>
        <taxon>Lentisphaerales</taxon>
        <taxon>Lentisphaeraceae</taxon>
        <taxon>Lentisphaera</taxon>
    </lineage>
</organism>
<proteinExistence type="predicted"/>
<gene>
    <name evidence="1" type="ORF">LNTAR_25245</name>
</gene>
<accession>A6DRX6</accession>
<protein>
    <submittedName>
        <fullName evidence="1">Uncharacterized protein</fullName>
    </submittedName>
</protein>
<dbReference type="EMBL" id="ABCK01000026">
    <property type="protein sequence ID" value="EDM25661.1"/>
    <property type="molecule type" value="Genomic_DNA"/>
</dbReference>
<dbReference type="STRING" id="313628.LNTAR_25245"/>
<keyword evidence="2" id="KW-1185">Reference proteome</keyword>
<evidence type="ECO:0000313" key="1">
    <source>
        <dbReference type="EMBL" id="EDM25661.1"/>
    </source>
</evidence>
<evidence type="ECO:0000313" key="2">
    <source>
        <dbReference type="Proteomes" id="UP000004947"/>
    </source>
</evidence>